<dbReference type="SUPFAM" id="SSF57701">
    <property type="entry name" value="Zn2/Cys6 DNA-binding domain"/>
    <property type="match status" value="1"/>
</dbReference>
<dbReference type="PANTHER" id="PTHR47784:SF9">
    <property type="entry name" value="ZN(II)2CYS6 TRANSCRIPTION FACTOR (EUROFUNG)"/>
    <property type="match status" value="1"/>
</dbReference>
<dbReference type="CDD" id="cd00067">
    <property type="entry name" value="GAL4"/>
    <property type="match status" value="1"/>
</dbReference>
<keyword evidence="1" id="KW-0539">Nucleus</keyword>
<dbReference type="EMBL" id="KV875102">
    <property type="protein sequence ID" value="OIW25230.1"/>
    <property type="molecule type" value="Genomic_DNA"/>
</dbReference>
<dbReference type="GO" id="GO:0001228">
    <property type="term" value="F:DNA-binding transcription activator activity, RNA polymerase II-specific"/>
    <property type="evidence" value="ECO:0007669"/>
    <property type="project" value="TreeGrafter"/>
</dbReference>
<protein>
    <submittedName>
        <fullName evidence="3">C6 finger domain protein</fullName>
    </submittedName>
</protein>
<dbReference type="PANTHER" id="PTHR47784">
    <property type="entry name" value="STEROL UPTAKE CONTROL PROTEIN 2"/>
    <property type="match status" value="1"/>
</dbReference>
<dbReference type="InParanoid" id="A0A1J7ICP7"/>
<name>A0A1J7ICP7_9PEZI</name>
<dbReference type="GO" id="GO:0008270">
    <property type="term" value="F:zinc ion binding"/>
    <property type="evidence" value="ECO:0007669"/>
    <property type="project" value="InterPro"/>
</dbReference>
<dbReference type="PROSITE" id="PS50048">
    <property type="entry name" value="ZN2_CY6_FUNGAL_2"/>
    <property type="match status" value="1"/>
</dbReference>
<dbReference type="InterPro" id="IPR001138">
    <property type="entry name" value="Zn2Cys6_DnaBD"/>
</dbReference>
<dbReference type="InterPro" id="IPR036864">
    <property type="entry name" value="Zn2-C6_fun-type_DNA-bd_sf"/>
</dbReference>
<feature type="domain" description="Zn(2)-C6 fungal-type" evidence="2">
    <location>
        <begin position="18"/>
        <end position="48"/>
    </location>
</feature>
<gene>
    <name evidence="3" type="ORF">CONLIGDRAFT_656898</name>
</gene>
<evidence type="ECO:0000256" key="1">
    <source>
        <dbReference type="ARBA" id="ARBA00023242"/>
    </source>
</evidence>
<organism evidence="3 4">
    <name type="scientific">Coniochaeta ligniaria NRRL 30616</name>
    <dbReference type="NCBI Taxonomy" id="1408157"/>
    <lineage>
        <taxon>Eukaryota</taxon>
        <taxon>Fungi</taxon>
        <taxon>Dikarya</taxon>
        <taxon>Ascomycota</taxon>
        <taxon>Pezizomycotina</taxon>
        <taxon>Sordariomycetes</taxon>
        <taxon>Sordariomycetidae</taxon>
        <taxon>Coniochaetales</taxon>
        <taxon>Coniochaetaceae</taxon>
        <taxon>Coniochaeta</taxon>
    </lineage>
</organism>
<accession>A0A1J7ICP7</accession>
<dbReference type="Pfam" id="PF00172">
    <property type="entry name" value="Zn_clus"/>
    <property type="match status" value="1"/>
</dbReference>
<proteinExistence type="predicted"/>
<dbReference type="InterPro" id="IPR053157">
    <property type="entry name" value="Sterol_Uptake_Regulator"/>
</dbReference>
<evidence type="ECO:0000313" key="4">
    <source>
        <dbReference type="Proteomes" id="UP000182658"/>
    </source>
</evidence>
<dbReference type="Proteomes" id="UP000182658">
    <property type="component" value="Unassembled WGS sequence"/>
</dbReference>
<keyword evidence="4" id="KW-1185">Reference proteome</keyword>
<dbReference type="PROSITE" id="PS00463">
    <property type="entry name" value="ZN2_CY6_FUNGAL_1"/>
    <property type="match status" value="1"/>
</dbReference>
<evidence type="ECO:0000313" key="3">
    <source>
        <dbReference type="EMBL" id="OIW25230.1"/>
    </source>
</evidence>
<dbReference type="SMART" id="SM00066">
    <property type="entry name" value="GAL4"/>
    <property type="match status" value="1"/>
</dbReference>
<dbReference type="AlphaFoldDB" id="A0A1J7ICP7"/>
<sequence>MPAYRRRNQSVPRKSRAGCRNCKLRKLKCDEGRPQCQRCSAYGVLCNFTSSGIPDLHPSGESQSFALKSSRQANRLAKPSLRPSLGKDFWATDATTSFTVDAKSRELLSVYKTQSVHMQDDTPWQGLKDELVGLAFIHPFLMHGILALAAGYCRSLTTELPSRGSSRELYHVAQCTSLFRERLVSPVRPGDKDALWGTASTLGIVAFSSLDTTSATESWPLKASSASDLEWIHMGEGKMVVWHMADPLRPESLFSGVASTYAQMHAPLPSAGTDGIPPRLAQLCKLDESSTAESSPFLTVSHAISKLYSLSESDLTTGRVLPFLTHMPGSFKLLLYAKDPIALTLLYLWYSRARLAVWWIDLRARVECPAILLYLKQYHPDNMLIHEFLA</sequence>
<evidence type="ECO:0000259" key="2">
    <source>
        <dbReference type="PROSITE" id="PS50048"/>
    </source>
</evidence>
<dbReference type="Gene3D" id="4.10.240.10">
    <property type="entry name" value="Zn(2)-C6 fungal-type DNA-binding domain"/>
    <property type="match status" value="1"/>
</dbReference>
<reference evidence="3 4" key="1">
    <citation type="submission" date="2016-10" db="EMBL/GenBank/DDBJ databases">
        <title>Draft genome sequence of Coniochaeta ligniaria NRRL30616, a lignocellulolytic fungus for bioabatement of inhibitors in plant biomass hydrolysates.</title>
        <authorList>
            <consortium name="DOE Joint Genome Institute"/>
            <person name="Jimenez D.J."/>
            <person name="Hector R.E."/>
            <person name="Riley R."/>
            <person name="Sun H."/>
            <person name="Grigoriev I.V."/>
            <person name="Van Elsas J.D."/>
            <person name="Nichols N.N."/>
        </authorList>
    </citation>
    <scope>NUCLEOTIDE SEQUENCE [LARGE SCALE GENOMIC DNA]</scope>
    <source>
        <strain evidence="3 4">NRRL 30616</strain>
    </source>
</reference>
<dbReference type="OrthoDB" id="3031538at2759"/>